<dbReference type="AlphaFoldDB" id="A0A6J4IX44"/>
<proteinExistence type="predicted"/>
<feature type="non-terminal residue" evidence="2">
    <location>
        <position position="1"/>
    </location>
</feature>
<gene>
    <name evidence="2" type="ORF">AVDCRST_MAG20-2711</name>
</gene>
<organism evidence="2">
    <name type="scientific">uncultured Acidimicrobiales bacterium</name>
    <dbReference type="NCBI Taxonomy" id="310071"/>
    <lineage>
        <taxon>Bacteria</taxon>
        <taxon>Bacillati</taxon>
        <taxon>Actinomycetota</taxon>
        <taxon>Acidimicrobiia</taxon>
        <taxon>Acidimicrobiales</taxon>
        <taxon>environmental samples</taxon>
    </lineage>
</organism>
<accession>A0A6J4IX44</accession>
<evidence type="ECO:0000313" key="2">
    <source>
        <dbReference type="EMBL" id="CAA9261045.1"/>
    </source>
</evidence>
<name>A0A6J4IX44_9ACTN</name>
<feature type="non-terminal residue" evidence="2">
    <location>
        <position position="80"/>
    </location>
</feature>
<reference evidence="2" key="1">
    <citation type="submission" date="2020-02" db="EMBL/GenBank/DDBJ databases">
        <authorList>
            <person name="Meier V. D."/>
        </authorList>
    </citation>
    <scope>NUCLEOTIDE SEQUENCE</scope>
    <source>
        <strain evidence="2">AVDCRST_MAG20</strain>
    </source>
</reference>
<feature type="region of interest" description="Disordered" evidence="1">
    <location>
        <begin position="21"/>
        <end position="80"/>
    </location>
</feature>
<protein>
    <submittedName>
        <fullName evidence="2">Uncharacterized protein</fullName>
    </submittedName>
</protein>
<evidence type="ECO:0000256" key="1">
    <source>
        <dbReference type="SAM" id="MobiDB-lite"/>
    </source>
</evidence>
<dbReference type="EMBL" id="CADCSY010000127">
    <property type="protein sequence ID" value="CAA9261045.1"/>
    <property type="molecule type" value="Genomic_DNA"/>
</dbReference>
<feature type="compositionally biased region" description="Low complexity" evidence="1">
    <location>
        <begin position="21"/>
        <end position="31"/>
    </location>
</feature>
<sequence length="80" mass="8195">AGREGTPATLRHRRPTVCTRVPAAAGARPVPSCRAAATPRSRAREGPRQVGAAAGARCGASTRRRSAHSGLSHGEGPDDM</sequence>